<evidence type="ECO:0000313" key="3">
    <source>
        <dbReference type="EMBL" id="UJO18797.1"/>
    </source>
</evidence>
<protein>
    <submittedName>
        <fullName evidence="3">Ecp15</fullName>
    </submittedName>
    <submittedName>
        <fullName evidence="2">Extracellular protein 15</fullName>
    </submittedName>
</protein>
<feature type="chain" id="PRO_5040573434" evidence="1">
    <location>
        <begin position="20"/>
        <end position="131"/>
    </location>
</feature>
<sequence length="131" mass="14271">MAYLRFFIAATMLPASVLGAAEYAATFSRCPGTTDGVGRTWLPDDNRCAWLAFDAGPYDVGVHSPSQPLITYNSYCCLWDHGISACYYNTRYHGDINSKAECAQDTAPCAFFERHPGVDHGTVSSQARGTC</sequence>
<accession>A0A1P8YXM2</accession>
<name>A0A1P8YXM2_PASFU</name>
<reference evidence="2" key="1">
    <citation type="submission" date="2016-10" db="EMBL/GenBank/DDBJ databases">
        <title>Novel effectors identified in the apoplast of Cladosporium fulvum-infected tomato.</title>
        <authorList>
            <person name="Mesarich C.H."/>
            <person name="de Wit P.J.G.M."/>
        </authorList>
    </citation>
    <scope>NUCLEOTIDE SEQUENCE</scope>
    <source>
        <strain evidence="2">0WU</strain>
    </source>
</reference>
<evidence type="ECO:0000256" key="1">
    <source>
        <dbReference type="SAM" id="SignalP"/>
    </source>
</evidence>
<proteinExistence type="predicted"/>
<keyword evidence="4" id="KW-1185">Reference proteome</keyword>
<dbReference type="EMBL" id="KX943091">
    <property type="protein sequence ID" value="AQA29262.1"/>
    <property type="molecule type" value="Genomic_DNA"/>
</dbReference>
<dbReference type="AlphaFoldDB" id="A0A1P8YXM2"/>
<evidence type="ECO:0000313" key="4">
    <source>
        <dbReference type="Proteomes" id="UP000756132"/>
    </source>
</evidence>
<evidence type="ECO:0000313" key="2">
    <source>
        <dbReference type="EMBL" id="AQA29262.1"/>
    </source>
</evidence>
<feature type="signal peptide" evidence="1">
    <location>
        <begin position="1"/>
        <end position="19"/>
    </location>
</feature>
<reference evidence="3" key="2">
    <citation type="submission" date="2021-12" db="EMBL/GenBank/DDBJ databases">
        <authorList>
            <person name="Zaccaron A."/>
            <person name="Stergiopoulos I."/>
        </authorList>
    </citation>
    <scope>NUCLEOTIDE SEQUENCE</scope>
    <source>
        <strain evidence="3">Race5_Kim</strain>
    </source>
</reference>
<dbReference type="EMBL" id="CP090168">
    <property type="protein sequence ID" value="UJO18797.1"/>
    <property type="molecule type" value="Genomic_DNA"/>
</dbReference>
<organism evidence="2">
    <name type="scientific">Passalora fulva</name>
    <name type="common">Tomato leaf mold</name>
    <name type="synonym">Cladosporium fulvum</name>
    <dbReference type="NCBI Taxonomy" id="5499"/>
    <lineage>
        <taxon>Eukaryota</taxon>
        <taxon>Fungi</taxon>
        <taxon>Dikarya</taxon>
        <taxon>Ascomycota</taxon>
        <taxon>Pezizomycotina</taxon>
        <taxon>Dothideomycetes</taxon>
        <taxon>Dothideomycetidae</taxon>
        <taxon>Mycosphaerellales</taxon>
        <taxon>Mycosphaerellaceae</taxon>
        <taxon>Fulvia</taxon>
    </lineage>
</organism>
<dbReference type="OrthoDB" id="10378183at2759"/>
<dbReference type="Proteomes" id="UP000756132">
    <property type="component" value="Chromosome 6"/>
</dbReference>
<keyword evidence="1" id="KW-0732">Signal</keyword>
<gene>
    <name evidence="2" type="primary">Ecp15</name>
    <name evidence="3" type="ORF">CLAFUR5_07043</name>
</gene>
<reference evidence="3" key="3">
    <citation type="journal article" date="2022" name="Microb. Genom.">
        <title>A chromosome-scale genome assembly of the tomato pathogen Cladosporium fulvum reveals a compartmentalized genome architecture and the presence of a dispensable chromosome.</title>
        <authorList>
            <person name="Zaccaron A.Z."/>
            <person name="Chen L.H."/>
            <person name="Samaras A."/>
            <person name="Stergiopoulos I."/>
        </authorList>
    </citation>
    <scope>NUCLEOTIDE SEQUENCE</scope>
    <source>
        <strain evidence="3">Race5_Kim</strain>
    </source>
</reference>